<feature type="region of interest" description="Disordered" evidence="7">
    <location>
        <begin position="114"/>
        <end position="270"/>
    </location>
</feature>
<gene>
    <name evidence="9" type="primary">ABSGL_14337.1 scaffold 14385</name>
</gene>
<dbReference type="EMBL" id="LT554895">
    <property type="protein sequence ID" value="SAM08674.1"/>
    <property type="molecule type" value="Genomic_DNA"/>
</dbReference>
<keyword evidence="2" id="KW-0479">Metal-binding</keyword>
<dbReference type="PROSITE" id="PS00344">
    <property type="entry name" value="GATA_ZN_FINGER_1"/>
    <property type="match status" value="1"/>
</dbReference>
<dbReference type="PANTHER" id="PTHR10071">
    <property type="entry name" value="TRANSCRIPTION FACTOR GATA FAMILY MEMBER"/>
    <property type="match status" value="1"/>
</dbReference>
<comment type="subcellular location">
    <subcellularLocation>
        <location evidence="1">Nucleus</location>
    </subcellularLocation>
</comment>
<dbReference type="OrthoDB" id="515401at2759"/>
<dbReference type="FunFam" id="3.30.50.10:FF:000007">
    <property type="entry name" value="Nitrogen regulatory AreA, N-terminal"/>
    <property type="match status" value="1"/>
</dbReference>
<name>A0A168SN20_ABSGL</name>
<reference evidence="9" key="1">
    <citation type="submission" date="2016-04" db="EMBL/GenBank/DDBJ databases">
        <authorList>
            <person name="Evans L.H."/>
            <person name="Alamgir A."/>
            <person name="Owens N."/>
            <person name="Weber N.D."/>
            <person name="Virtaneva K."/>
            <person name="Barbian K."/>
            <person name="Babar A."/>
            <person name="Rosenke K."/>
        </authorList>
    </citation>
    <scope>NUCLEOTIDE SEQUENCE [LARGE SCALE GENOMIC DNA]</scope>
    <source>
        <strain evidence="9">CBS 101.48</strain>
    </source>
</reference>
<feature type="compositionally biased region" description="Low complexity" evidence="7">
    <location>
        <begin position="214"/>
        <end position="225"/>
    </location>
</feature>
<feature type="compositionally biased region" description="Basic and acidic residues" evidence="7">
    <location>
        <begin position="174"/>
        <end position="190"/>
    </location>
</feature>
<dbReference type="InterPro" id="IPR013088">
    <property type="entry name" value="Znf_NHR/GATA"/>
</dbReference>
<evidence type="ECO:0000313" key="9">
    <source>
        <dbReference type="EMBL" id="SAM08674.1"/>
    </source>
</evidence>
<dbReference type="SMART" id="SM00401">
    <property type="entry name" value="ZnF_GATA"/>
    <property type="match status" value="1"/>
</dbReference>
<dbReference type="InterPro" id="IPR039355">
    <property type="entry name" value="Transcription_factor_GATA"/>
</dbReference>
<dbReference type="AlphaFoldDB" id="A0A168SN20"/>
<dbReference type="GO" id="GO:0005634">
    <property type="term" value="C:nucleus"/>
    <property type="evidence" value="ECO:0007669"/>
    <property type="project" value="UniProtKB-SubCell"/>
</dbReference>
<evidence type="ECO:0000256" key="5">
    <source>
        <dbReference type="ARBA" id="ARBA00023242"/>
    </source>
</evidence>
<feature type="compositionally biased region" description="Polar residues" evidence="7">
    <location>
        <begin position="148"/>
        <end position="162"/>
    </location>
</feature>
<evidence type="ECO:0000259" key="8">
    <source>
        <dbReference type="PROSITE" id="PS50114"/>
    </source>
</evidence>
<accession>A0A168SN20</accession>
<dbReference type="STRING" id="4829.A0A168SN20"/>
<sequence>MVKESHQSDILCTQCQTSFTPPDWATDQCSQCRKEDATDELSTTKSNRLSPSLDVTFVTGNAKEGPISCANCHTTTTPLWRRDIEGQNICNACGLYYKLHMTHRPVTMMRSVIKRRKRGSEKKKEQDTMDNKKIKSAPTIKMVHTLPPATTLSQQQRVQSPQHKYHHHVQSTHRYLDRQQPHQSLDDKLQQQRHHHHHHHQSSSRTVDNTKLPSFESSSASSSVSTTPIPFYSSSSTCSSSTSSVSSAPSSPPTALFSHHHHHPQRYRHGITSPSCSHIQANTPTTATTCPHIQEQQEKRHYLQQEVDRLTRLLSETVDMLSSVDKVLEESPASCFQCSRPPQEEQVAQSLLSLSQSPSSVFPATNPPSSLRITNESNNQHYPKLPPIMTTHPTSTTASSPLLPTIITLRPLPLK</sequence>
<dbReference type="InParanoid" id="A0A168SN20"/>
<dbReference type="PANTHER" id="PTHR10071:SF281">
    <property type="entry name" value="BOX A-BINDING FACTOR-RELATED"/>
    <property type="match status" value="1"/>
</dbReference>
<dbReference type="CDD" id="cd00202">
    <property type="entry name" value="ZnF_GATA"/>
    <property type="match status" value="1"/>
</dbReference>
<dbReference type="GO" id="GO:0000978">
    <property type="term" value="F:RNA polymerase II cis-regulatory region sequence-specific DNA binding"/>
    <property type="evidence" value="ECO:0007669"/>
    <property type="project" value="TreeGrafter"/>
</dbReference>
<feature type="compositionally biased region" description="Basic and acidic residues" evidence="7">
    <location>
        <begin position="122"/>
        <end position="133"/>
    </location>
</feature>
<keyword evidence="4" id="KW-0862">Zinc</keyword>
<dbReference type="Proteomes" id="UP000078561">
    <property type="component" value="Unassembled WGS sequence"/>
</dbReference>
<dbReference type="InterPro" id="IPR000679">
    <property type="entry name" value="Znf_GATA"/>
</dbReference>
<keyword evidence="10" id="KW-1185">Reference proteome</keyword>
<dbReference type="PRINTS" id="PR00619">
    <property type="entry name" value="GATAZNFINGER"/>
</dbReference>
<feature type="domain" description="GATA-type" evidence="8">
    <location>
        <begin position="63"/>
        <end position="116"/>
    </location>
</feature>
<evidence type="ECO:0000256" key="2">
    <source>
        <dbReference type="ARBA" id="ARBA00022723"/>
    </source>
</evidence>
<proteinExistence type="predicted"/>
<keyword evidence="3 6" id="KW-0863">Zinc-finger</keyword>
<protein>
    <recommendedName>
        <fullName evidence="8">GATA-type domain-containing protein</fullName>
    </recommendedName>
</protein>
<keyword evidence="5" id="KW-0539">Nucleus</keyword>
<evidence type="ECO:0000256" key="7">
    <source>
        <dbReference type="SAM" id="MobiDB-lite"/>
    </source>
</evidence>
<feature type="compositionally biased region" description="Basic residues" evidence="7">
    <location>
        <begin position="191"/>
        <end position="202"/>
    </location>
</feature>
<dbReference type="GO" id="GO:0008270">
    <property type="term" value="F:zinc ion binding"/>
    <property type="evidence" value="ECO:0007669"/>
    <property type="project" value="UniProtKB-KW"/>
</dbReference>
<organism evidence="9">
    <name type="scientific">Absidia glauca</name>
    <name type="common">Pin mould</name>
    <dbReference type="NCBI Taxonomy" id="4829"/>
    <lineage>
        <taxon>Eukaryota</taxon>
        <taxon>Fungi</taxon>
        <taxon>Fungi incertae sedis</taxon>
        <taxon>Mucoromycota</taxon>
        <taxon>Mucoromycotina</taxon>
        <taxon>Mucoromycetes</taxon>
        <taxon>Mucorales</taxon>
        <taxon>Cunninghamellaceae</taxon>
        <taxon>Absidia</taxon>
    </lineage>
</organism>
<feature type="compositionally biased region" description="Basic residues" evidence="7">
    <location>
        <begin position="258"/>
        <end position="269"/>
    </location>
</feature>
<dbReference type="GO" id="GO:0045944">
    <property type="term" value="P:positive regulation of transcription by RNA polymerase II"/>
    <property type="evidence" value="ECO:0007669"/>
    <property type="project" value="TreeGrafter"/>
</dbReference>
<dbReference type="PROSITE" id="PS50114">
    <property type="entry name" value="GATA_ZN_FINGER_2"/>
    <property type="match status" value="1"/>
</dbReference>
<feature type="compositionally biased region" description="Low complexity" evidence="7">
    <location>
        <begin position="233"/>
        <end position="249"/>
    </location>
</feature>
<evidence type="ECO:0000256" key="6">
    <source>
        <dbReference type="PROSITE-ProRule" id="PRU00094"/>
    </source>
</evidence>
<dbReference type="GO" id="GO:0000122">
    <property type="term" value="P:negative regulation of transcription by RNA polymerase II"/>
    <property type="evidence" value="ECO:0007669"/>
    <property type="project" value="TreeGrafter"/>
</dbReference>
<dbReference type="SUPFAM" id="SSF57716">
    <property type="entry name" value="Glucocorticoid receptor-like (DNA-binding domain)"/>
    <property type="match status" value="1"/>
</dbReference>
<evidence type="ECO:0000256" key="4">
    <source>
        <dbReference type="ARBA" id="ARBA00022833"/>
    </source>
</evidence>
<evidence type="ECO:0000313" key="10">
    <source>
        <dbReference type="Proteomes" id="UP000078561"/>
    </source>
</evidence>
<evidence type="ECO:0000256" key="3">
    <source>
        <dbReference type="ARBA" id="ARBA00022771"/>
    </source>
</evidence>
<evidence type="ECO:0000256" key="1">
    <source>
        <dbReference type="ARBA" id="ARBA00004123"/>
    </source>
</evidence>
<dbReference type="Pfam" id="PF00320">
    <property type="entry name" value="GATA"/>
    <property type="match status" value="1"/>
</dbReference>
<dbReference type="Gene3D" id="3.30.50.10">
    <property type="entry name" value="Erythroid Transcription Factor GATA-1, subunit A"/>
    <property type="match status" value="1"/>
</dbReference>
<dbReference type="GO" id="GO:0000981">
    <property type="term" value="F:DNA-binding transcription factor activity, RNA polymerase II-specific"/>
    <property type="evidence" value="ECO:0007669"/>
    <property type="project" value="TreeGrafter"/>
</dbReference>